<dbReference type="STRING" id="92835.RS81_02898"/>
<dbReference type="RefSeq" id="WP_045276820.1">
    <property type="nucleotide sequence ID" value="NZ_BAAAUP010000014.1"/>
</dbReference>
<dbReference type="AlphaFoldDB" id="A0A0M2H2P9"/>
<evidence type="ECO:0000313" key="2">
    <source>
        <dbReference type="EMBL" id="KJL37906.1"/>
    </source>
</evidence>
<feature type="region of interest" description="Disordered" evidence="1">
    <location>
        <begin position="292"/>
        <end position="358"/>
    </location>
</feature>
<accession>A0A0M2H2P9</accession>
<reference evidence="2 3" key="1">
    <citation type="submission" date="2015-02" db="EMBL/GenBank/DDBJ databases">
        <title>Draft genome sequences of ten Microbacterium spp. with emphasis on heavy metal contaminated environments.</title>
        <authorList>
            <person name="Corretto E."/>
        </authorList>
    </citation>
    <scope>NUCLEOTIDE SEQUENCE [LARGE SCALE GENOMIC DNA]</scope>
    <source>
        <strain evidence="2 3">DSM 12510</strain>
    </source>
</reference>
<comment type="caution">
    <text evidence="2">The sequence shown here is derived from an EMBL/GenBank/DDBJ whole genome shotgun (WGS) entry which is preliminary data.</text>
</comment>
<name>A0A0M2H2P9_9MICO</name>
<keyword evidence="3" id="KW-1185">Reference proteome</keyword>
<protein>
    <submittedName>
        <fullName evidence="2">Uncharacterized protein</fullName>
    </submittedName>
</protein>
<dbReference type="OrthoDB" id="5081882at2"/>
<dbReference type="Proteomes" id="UP000033956">
    <property type="component" value="Unassembled WGS sequence"/>
</dbReference>
<proteinExistence type="predicted"/>
<gene>
    <name evidence="2" type="ORF">RS81_02898</name>
</gene>
<feature type="compositionally biased region" description="Low complexity" evidence="1">
    <location>
        <begin position="324"/>
        <end position="339"/>
    </location>
</feature>
<dbReference type="PATRIC" id="fig|92835.4.peg.2930"/>
<dbReference type="EMBL" id="JYIZ01000056">
    <property type="protein sequence ID" value="KJL37906.1"/>
    <property type="molecule type" value="Genomic_DNA"/>
</dbReference>
<organism evidence="2 3">
    <name type="scientific">Microbacterium terrae</name>
    <dbReference type="NCBI Taxonomy" id="69369"/>
    <lineage>
        <taxon>Bacteria</taxon>
        <taxon>Bacillati</taxon>
        <taxon>Actinomycetota</taxon>
        <taxon>Actinomycetes</taxon>
        <taxon>Micrococcales</taxon>
        <taxon>Microbacteriaceae</taxon>
        <taxon>Microbacterium</taxon>
    </lineage>
</organism>
<sequence length="452" mass="47073">MDERSDLLHGVYRPVRRIVAGEAPWPGLLVWLPSGGGRILVDCGVLPPGWPGWDAAPGGHLLSADDVSREGTGHCAVMSVCVERVSDFLERRRRARVSLTDGEAVTLAISMVRAVDDCRGIENPHGQWWLTDDGRPVFALGAGDAPLRDACVSLTAAGEGGGVVARVWDVVRSLLSEPRLADADLDAAEAEIFALCEPAQLATIVPGSPVPASDHANSRGAVVEDTAPDTLMARLLRHVDADLADAVSKAMHDAWRRLRRTRAPRRAPLMLGAAAAAVVLVGGLLWPTGDGSTDTEAVAASAGNAAGSTTTPTAMPSSDRNADTDSSGASGADSAGDGARSSDARDQGTESDDGGATDDAVGAAEELLDRHRECTDSGCVAALLARPDAVIAPGAIDLPAEELSLTLLDDLGGVIVLRATPADGDLTDQIVVIERRDAEWLLRDVYDIAQQP</sequence>
<evidence type="ECO:0000256" key="1">
    <source>
        <dbReference type="SAM" id="MobiDB-lite"/>
    </source>
</evidence>
<feature type="compositionally biased region" description="Low complexity" evidence="1">
    <location>
        <begin position="295"/>
        <end position="314"/>
    </location>
</feature>
<evidence type="ECO:0000313" key="3">
    <source>
        <dbReference type="Proteomes" id="UP000033956"/>
    </source>
</evidence>